<dbReference type="PANTHER" id="PTHR44757:SF2">
    <property type="entry name" value="BIOFILM ARCHITECTURE MAINTENANCE PROTEIN MBAA"/>
    <property type="match status" value="1"/>
</dbReference>
<dbReference type="CDD" id="cd00130">
    <property type="entry name" value="PAS"/>
    <property type="match status" value="1"/>
</dbReference>
<dbReference type="SUPFAM" id="SSF55785">
    <property type="entry name" value="PYP-like sensor domain (PAS domain)"/>
    <property type="match status" value="1"/>
</dbReference>
<dbReference type="Pfam" id="PF00989">
    <property type="entry name" value="PAS"/>
    <property type="match status" value="1"/>
</dbReference>
<dbReference type="Pfam" id="PF00990">
    <property type="entry name" value="GGDEF"/>
    <property type="match status" value="1"/>
</dbReference>
<feature type="domain" description="EAL" evidence="3">
    <location>
        <begin position="342"/>
        <end position="593"/>
    </location>
</feature>
<evidence type="ECO:0000313" key="6">
    <source>
        <dbReference type="Proteomes" id="UP000263833"/>
    </source>
</evidence>
<reference evidence="6" key="1">
    <citation type="submission" date="2018-08" db="EMBL/GenBank/DDBJ databases">
        <authorList>
            <person name="Kim S.-J."/>
            <person name="Jung G.-Y."/>
        </authorList>
    </citation>
    <scope>NUCLEOTIDE SEQUENCE [LARGE SCALE GENOMIC DNA]</scope>
    <source>
        <strain evidence="6">GY_G</strain>
    </source>
</reference>
<dbReference type="InterPro" id="IPR000160">
    <property type="entry name" value="GGDEF_dom"/>
</dbReference>
<dbReference type="Gene3D" id="3.30.450.20">
    <property type="entry name" value="PAS domain"/>
    <property type="match status" value="1"/>
</dbReference>
<dbReference type="Proteomes" id="UP000263833">
    <property type="component" value="Unassembled WGS sequence"/>
</dbReference>
<dbReference type="Gene3D" id="3.30.70.270">
    <property type="match status" value="1"/>
</dbReference>
<dbReference type="NCBIfam" id="TIGR00254">
    <property type="entry name" value="GGDEF"/>
    <property type="match status" value="1"/>
</dbReference>
<accession>A0A371BF52</accession>
<dbReference type="CDD" id="cd01948">
    <property type="entry name" value="EAL"/>
    <property type="match status" value="1"/>
</dbReference>
<evidence type="ECO:0000259" key="4">
    <source>
        <dbReference type="PROSITE" id="PS50887"/>
    </source>
</evidence>
<dbReference type="SMART" id="SM00052">
    <property type="entry name" value="EAL"/>
    <property type="match status" value="1"/>
</dbReference>
<dbReference type="InterPro" id="IPR052155">
    <property type="entry name" value="Biofilm_reg_signaling"/>
</dbReference>
<organism evidence="5 6">
    <name type="scientific">Sphingorhabdus pulchriflava</name>
    <dbReference type="NCBI Taxonomy" id="2292257"/>
    <lineage>
        <taxon>Bacteria</taxon>
        <taxon>Pseudomonadati</taxon>
        <taxon>Pseudomonadota</taxon>
        <taxon>Alphaproteobacteria</taxon>
        <taxon>Sphingomonadales</taxon>
        <taxon>Sphingomonadaceae</taxon>
        <taxon>Sphingorhabdus</taxon>
    </lineage>
</organism>
<comment type="caution">
    <text evidence="5">The sequence shown here is derived from an EMBL/GenBank/DDBJ whole genome shotgun (WGS) entry which is preliminary data.</text>
</comment>
<proteinExistence type="predicted"/>
<dbReference type="PANTHER" id="PTHR44757">
    <property type="entry name" value="DIGUANYLATE CYCLASE DGCP"/>
    <property type="match status" value="1"/>
</dbReference>
<dbReference type="AlphaFoldDB" id="A0A371BF52"/>
<dbReference type="InterPro" id="IPR035919">
    <property type="entry name" value="EAL_sf"/>
</dbReference>
<feature type="domain" description="PAS" evidence="1">
    <location>
        <begin position="50"/>
        <end position="83"/>
    </location>
</feature>
<dbReference type="CDD" id="cd01949">
    <property type="entry name" value="GGDEF"/>
    <property type="match status" value="1"/>
</dbReference>
<dbReference type="SUPFAM" id="SSF141868">
    <property type="entry name" value="EAL domain-like"/>
    <property type="match status" value="1"/>
</dbReference>
<dbReference type="Pfam" id="PF00563">
    <property type="entry name" value="EAL"/>
    <property type="match status" value="1"/>
</dbReference>
<evidence type="ECO:0000313" key="5">
    <source>
        <dbReference type="EMBL" id="RDV06236.1"/>
    </source>
</evidence>
<dbReference type="InterPro" id="IPR001633">
    <property type="entry name" value="EAL_dom"/>
</dbReference>
<feature type="domain" description="PAC" evidence="2">
    <location>
        <begin position="112"/>
        <end position="168"/>
    </location>
</feature>
<keyword evidence="6" id="KW-1185">Reference proteome</keyword>
<evidence type="ECO:0000259" key="3">
    <source>
        <dbReference type="PROSITE" id="PS50883"/>
    </source>
</evidence>
<dbReference type="SUPFAM" id="SSF55073">
    <property type="entry name" value="Nucleotide cyclase"/>
    <property type="match status" value="1"/>
</dbReference>
<feature type="domain" description="GGDEF" evidence="4">
    <location>
        <begin position="200"/>
        <end position="333"/>
    </location>
</feature>
<dbReference type="InterPro" id="IPR035965">
    <property type="entry name" value="PAS-like_dom_sf"/>
</dbReference>
<dbReference type="InterPro" id="IPR000014">
    <property type="entry name" value="PAS"/>
</dbReference>
<dbReference type="PROSITE" id="PS50883">
    <property type="entry name" value="EAL"/>
    <property type="match status" value="1"/>
</dbReference>
<dbReference type="OrthoDB" id="9814202at2"/>
<dbReference type="EMBL" id="QRGP01000001">
    <property type="protein sequence ID" value="RDV06236.1"/>
    <property type="molecule type" value="Genomic_DNA"/>
</dbReference>
<dbReference type="PROSITE" id="PS50112">
    <property type="entry name" value="PAS"/>
    <property type="match status" value="1"/>
</dbReference>
<dbReference type="Gene3D" id="3.20.20.450">
    <property type="entry name" value="EAL domain"/>
    <property type="match status" value="1"/>
</dbReference>
<dbReference type="SMART" id="SM00267">
    <property type="entry name" value="GGDEF"/>
    <property type="match status" value="1"/>
</dbReference>
<dbReference type="InterPro" id="IPR029787">
    <property type="entry name" value="Nucleotide_cyclase"/>
</dbReference>
<dbReference type="PROSITE" id="PS50113">
    <property type="entry name" value="PAC"/>
    <property type="match status" value="1"/>
</dbReference>
<dbReference type="InterPro" id="IPR043128">
    <property type="entry name" value="Rev_trsase/Diguanyl_cyclase"/>
</dbReference>
<gene>
    <name evidence="5" type="ORF">DXH95_02020</name>
</gene>
<dbReference type="PROSITE" id="PS50887">
    <property type="entry name" value="GGDEF"/>
    <property type="match status" value="1"/>
</dbReference>
<name>A0A371BF52_9SPHN</name>
<sequence>MAVLNIFKSLTGGNTDSADGSVVAVVVTQADAQRRLEIVDDFERAGIAWLWATDADGRLIYLSDNALQTLEIPMEELLGRSLITIFETDPDSPGGKSDRPLNFQLTAHNKIKDLTVRLTIGRSKHEGRHIWWSISGHPKLDKSGKFQGYRGSAKDITVEYQRQLEDSRLAEFDSLTGLANRHRMNKRIEATLASYKGGNRSCALIMMDLDRFKQVNDTLGHPAGDELLRQVARRIERVIGSRGEVGRLGGDEFQILLPDIDDRGKLGELANKLIQVVSQPYPIEDKRATIGTSVGIAVAPYDGNHKDDLIHNSDLALYAAKNGGRGQFRFYSADLKDEAEERRIIEEDLRDALANEELELHYQPIVRTEDNMVVVFEALMRWTHPERGNVAPGVFIPVAEESDLILKLGEWALVKACQDAMQWPSSVRVAVNVSAAQFAHSDFVDAVTHALDASGLDPNRLELELTESIFMGDSETVETTFKVLKELGVRLALDDFGTGYSSLSYLRSAPFDKLKVDRSFVDSCTQKDQNSDKIIAAIIGLSDALGMEVTVEGVEAFDQLEVVKSKGARFIQGWIYSKALKQDVIVERMKSGEFSIEPEGPEKHRSERRSVYRRIGVIHDDHRYEALLRDLSKTGARIEGLVGVPVGTELVLDLTGGQLVVCTVNRSQEAMIAVEFETALVSDGAGGLCTRHRASPYALASAGMRIETGPSGKNGNVVLIHPPKTKPQFLEVAVSKAQIGASFS</sequence>
<evidence type="ECO:0000259" key="2">
    <source>
        <dbReference type="PROSITE" id="PS50113"/>
    </source>
</evidence>
<evidence type="ECO:0000259" key="1">
    <source>
        <dbReference type="PROSITE" id="PS50112"/>
    </source>
</evidence>
<dbReference type="RefSeq" id="WP_115547794.1">
    <property type="nucleotide sequence ID" value="NZ_QRGP01000001.1"/>
</dbReference>
<dbReference type="InterPro" id="IPR000700">
    <property type="entry name" value="PAS-assoc_C"/>
</dbReference>
<dbReference type="GO" id="GO:0006355">
    <property type="term" value="P:regulation of DNA-templated transcription"/>
    <property type="evidence" value="ECO:0007669"/>
    <property type="project" value="InterPro"/>
</dbReference>
<protein>
    <submittedName>
        <fullName evidence="5">EAL domain-containing protein</fullName>
    </submittedName>
</protein>
<dbReference type="InterPro" id="IPR013767">
    <property type="entry name" value="PAS_fold"/>
</dbReference>